<dbReference type="KEGG" id="nai:NECAME_17334"/>
<feature type="non-terminal residue" evidence="1">
    <location>
        <position position="1"/>
    </location>
</feature>
<name>W2TQ74_NECAM</name>
<organism evidence="1 2">
    <name type="scientific">Necator americanus</name>
    <name type="common">Human hookworm</name>
    <dbReference type="NCBI Taxonomy" id="51031"/>
    <lineage>
        <taxon>Eukaryota</taxon>
        <taxon>Metazoa</taxon>
        <taxon>Ecdysozoa</taxon>
        <taxon>Nematoda</taxon>
        <taxon>Chromadorea</taxon>
        <taxon>Rhabditida</taxon>
        <taxon>Rhabditina</taxon>
        <taxon>Rhabditomorpha</taxon>
        <taxon>Strongyloidea</taxon>
        <taxon>Ancylostomatidae</taxon>
        <taxon>Bunostominae</taxon>
        <taxon>Necator</taxon>
    </lineage>
</organism>
<proteinExistence type="predicted"/>
<gene>
    <name evidence="1" type="ORF">NECAME_17334</name>
</gene>
<dbReference type="Proteomes" id="UP000053676">
    <property type="component" value="Unassembled WGS sequence"/>
</dbReference>
<dbReference type="EMBL" id="KI658082">
    <property type="protein sequence ID" value="ETN83804.1"/>
    <property type="molecule type" value="Genomic_DNA"/>
</dbReference>
<sequence>YQSWLKHDNSKDLAHFSAGDYDDYDYHVWYSIEHYDSTNVRAETYEKTGEQRTSFLKARSFVYTGGERSTSLLRM</sequence>
<evidence type="ECO:0000313" key="1">
    <source>
        <dbReference type="EMBL" id="ETN83804.1"/>
    </source>
</evidence>
<protein>
    <submittedName>
        <fullName evidence="1">Uncharacterized protein</fullName>
    </submittedName>
</protein>
<keyword evidence="2" id="KW-1185">Reference proteome</keyword>
<reference evidence="2" key="1">
    <citation type="journal article" date="2014" name="Nat. Genet.">
        <title>Genome of the human hookworm Necator americanus.</title>
        <authorList>
            <person name="Tang Y.T."/>
            <person name="Gao X."/>
            <person name="Rosa B.A."/>
            <person name="Abubucker S."/>
            <person name="Hallsworth-Pepin K."/>
            <person name="Martin J."/>
            <person name="Tyagi R."/>
            <person name="Heizer E."/>
            <person name="Zhang X."/>
            <person name="Bhonagiri-Palsikar V."/>
            <person name="Minx P."/>
            <person name="Warren W.C."/>
            <person name="Wang Q."/>
            <person name="Zhan B."/>
            <person name="Hotez P.J."/>
            <person name="Sternberg P.W."/>
            <person name="Dougall A."/>
            <person name="Gaze S.T."/>
            <person name="Mulvenna J."/>
            <person name="Sotillo J."/>
            <person name="Ranganathan S."/>
            <person name="Rabelo E.M."/>
            <person name="Wilson R.K."/>
            <person name="Felgner P.L."/>
            <person name="Bethony J."/>
            <person name="Hawdon J.M."/>
            <person name="Gasser R.B."/>
            <person name="Loukas A."/>
            <person name="Mitreva M."/>
        </authorList>
    </citation>
    <scope>NUCLEOTIDE SEQUENCE [LARGE SCALE GENOMIC DNA]</scope>
</reference>
<dbReference type="AlphaFoldDB" id="W2TQ74"/>
<evidence type="ECO:0000313" key="2">
    <source>
        <dbReference type="Proteomes" id="UP000053676"/>
    </source>
</evidence>
<accession>W2TQ74</accession>